<proteinExistence type="predicted"/>
<feature type="region of interest" description="Disordered" evidence="1">
    <location>
        <begin position="168"/>
        <end position="192"/>
    </location>
</feature>
<name>A0A226DGI3_FOLCA</name>
<sequence>MGKGNSIRESKVVLDGEKAVGFYHVEFFRSRSSSTKSFFILGAVFGTKEISMDQIRINFWAEKVACFSVNSNSIPGGHGLLRGTINGILFVNHTKMLAPKSEDGEILVEKMDPKIQSTTMLVESLGETGSLEDRARTLSSLGLDEEDYEEDTNKAKRSKGFIKSEREFEAQVAEDDSSVDADSPSDAMTTSMPSTSLLAKLNPINKITYKINTARNVVNRALNVVGLGSKPAETPAEGATGDGGEQDDEAGATRDSAGTTDDSSSSGVVHGDTVLVALVGVAVFLGCNFL</sequence>
<accession>A0A226DGI3</accession>
<organism evidence="2 3">
    <name type="scientific">Folsomia candida</name>
    <name type="common">Springtail</name>
    <dbReference type="NCBI Taxonomy" id="158441"/>
    <lineage>
        <taxon>Eukaryota</taxon>
        <taxon>Metazoa</taxon>
        <taxon>Ecdysozoa</taxon>
        <taxon>Arthropoda</taxon>
        <taxon>Hexapoda</taxon>
        <taxon>Collembola</taxon>
        <taxon>Entomobryomorpha</taxon>
        <taxon>Isotomoidea</taxon>
        <taxon>Isotomidae</taxon>
        <taxon>Proisotominae</taxon>
        <taxon>Folsomia</taxon>
    </lineage>
</organism>
<keyword evidence="3" id="KW-1185">Reference proteome</keyword>
<evidence type="ECO:0000313" key="2">
    <source>
        <dbReference type="EMBL" id="OXA43701.1"/>
    </source>
</evidence>
<protein>
    <submittedName>
        <fullName evidence="2">Protein transport protein sec31</fullName>
    </submittedName>
</protein>
<comment type="caution">
    <text evidence="2">The sequence shown here is derived from an EMBL/GenBank/DDBJ whole genome shotgun (WGS) entry which is preliminary data.</text>
</comment>
<gene>
    <name evidence="2" type="ORF">Fcan01_21626</name>
</gene>
<feature type="compositionally biased region" description="Low complexity" evidence="1">
    <location>
        <begin position="253"/>
        <end position="267"/>
    </location>
</feature>
<evidence type="ECO:0000256" key="1">
    <source>
        <dbReference type="SAM" id="MobiDB-lite"/>
    </source>
</evidence>
<dbReference type="AlphaFoldDB" id="A0A226DGI3"/>
<dbReference type="EMBL" id="LNIX01000021">
    <property type="protein sequence ID" value="OXA43701.1"/>
    <property type="molecule type" value="Genomic_DNA"/>
</dbReference>
<evidence type="ECO:0000313" key="3">
    <source>
        <dbReference type="Proteomes" id="UP000198287"/>
    </source>
</evidence>
<reference evidence="2 3" key="1">
    <citation type="submission" date="2015-12" db="EMBL/GenBank/DDBJ databases">
        <title>The genome of Folsomia candida.</title>
        <authorList>
            <person name="Faddeeva A."/>
            <person name="Derks M.F."/>
            <person name="Anvar Y."/>
            <person name="Smit S."/>
            <person name="Van Straalen N."/>
            <person name="Roelofs D."/>
        </authorList>
    </citation>
    <scope>NUCLEOTIDE SEQUENCE [LARGE SCALE GENOMIC DNA]</scope>
    <source>
        <strain evidence="2 3">VU population</strain>
        <tissue evidence="2">Whole body</tissue>
    </source>
</reference>
<feature type="region of interest" description="Disordered" evidence="1">
    <location>
        <begin position="228"/>
        <end position="267"/>
    </location>
</feature>
<dbReference type="Proteomes" id="UP000198287">
    <property type="component" value="Unassembled WGS sequence"/>
</dbReference>